<reference evidence="7" key="1">
    <citation type="journal article" date="2019" name="Int. J. Syst. Evol. Microbiol.">
        <title>The Global Catalogue of Microorganisms (GCM) 10K type strain sequencing project: providing services to taxonomists for standard genome sequencing and annotation.</title>
        <authorList>
            <consortium name="The Broad Institute Genomics Platform"/>
            <consortium name="The Broad Institute Genome Sequencing Center for Infectious Disease"/>
            <person name="Wu L."/>
            <person name="Ma J."/>
        </authorList>
    </citation>
    <scope>NUCLEOTIDE SEQUENCE [LARGE SCALE GENOMIC DNA]</scope>
    <source>
        <strain evidence="7">ZS-35-S2</strain>
    </source>
</reference>
<dbReference type="GO" id="GO:0008168">
    <property type="term" value="F:methyltransferase activity"/>
    <property type="evidence" value="ECO:0007669"/>
    <property type="project" value="UniProtKB-KW"/>
</dbReference>
<dbReference type="PANTHER" id="PTHR43464">
    <property type="entry name" value="METHYLTRANSFERASE"/>
    <property type="match status" value="1"/>
</dbReference>
<dbReference type="GO" id="GO:0032259">
    <property type="term" value="P:methylation"/>
    <property type="evidence" value="ECO:0007669"/>
    <property type="project" value="UniProtKB-KW"/>
</dbReference>
<evidence type="ECO:0000256" key="2">
    <source>
        <dbReference type="ARBA" id="ARBA00022679"/>
    </source>
</evidence>
<feature type="domain" description="Methyltransferase" evidence="5">
    <location>
        <begin position="47"/>
        <end position="137"/>
    </location>
</feature>
<evidence type="ECO:0000256" key="4">
    <source>
        <dbReference type="SAM" id="MobiDB-lite"/>
    </source>
</evidence>
<keyword evidence="7" id="KW-1185">Reference proteome</keyword>
<keyword evidence="2 6" id="KW-0808">Transferase</keyword>
<dbReference type="RefSeq" id="WP_377420218.1">
    <property type="nucleotide sequence ID" value="NZ_JBHSPR010000008.1"/>
</dbReference>
<comment type="caution">
    <text evidence="6">The sequence shown here is derived from an EMBL/GenBank/DDBJ whole genome shotgun (WGS) entry which is preliminary data.</text>
</comment>
<protein>
    <submittedName>
        <fullName evidence="6">Class I SAM-dependent methyltransferase</fullName>
        <ecNumber evidence="6">2.1.1.-</ecNumber>
    </submittedName>
</protein>
<sequence length="283" mass="29916">MATSIDILDYYRRGGEHARLAWGVGRLEYLRTLDVLTRMLPPAPAVVLDVGGATGVYAEPLAAAGYRVHLLDLLPEHAAAAAGRAGVTALAGDARALPVPDGRFDAVLLLGPLYHLLDRADRVTAWREAARAVRPGGPVVAATISRYASLFDGFAKGLFGDPDFRPLVERALADGRHLNTRPERSWFTSAYFHHPTEPASEATEAGLAVRRVVSVEGPLGFAGGRLDEILADPGQTELLLELSRRVEDEPSLLGASGHLLTVAGRPRTAARPADGDGVGSAAG</sequence>
<proteinExistence type="predicted"/>
<dbReference type="Proteomes" id="UP001596203">
    <property type="component" value="Unassembled WGS sequence"/>
</dbReference>
<dbReference type="InterPro" id="IPR029063">
    <property type="entry name" value="SAM-dependent_MTases_sf"/>
</dbReference>
<dbReference type="PANTHER" id="PTHR43464:SF19">
    <property type="entry name" value="UBIQUINONE BIOSYNTHESIS O-METHYLTRANSFERASE, MITOCHONDRIAL"/>
    <property type="match status" value="1"/>
</dbReference>
<keyword evidence="3" id="KW-0949">S-adenosyl-L-methionine</keyword>
<dbReference type="CDD" id="cd02440">
    <property type="entry name" value="AdoMet_MTases"/>
    <property type="match status" value="1"/>
</dbReference>
<keyword evidence="1 6" id="KW-0489">Methyltransferase</keyword>
<evidence type="ECO:0000313" key="6">
    <source>
        <dbReference type="EMBL" id="MFC6016640.1"/>
    </source>
</evidence>
<feature type="region of interest" description="Disordered" evidence="4">
    <location>
        <begin position="264"/>
        <end position="283"/>
    </location>
</feature>
<evidence type="ECO:0000256" key="3">
    <source>
        <dbReference type="ARBA" id="ARBA00022691"/>
    </source>
</evidence>
<dbReference type="InterPro" id="IPR041698">
    <property type="entry name" value="Methyltransf_25"/>
</dbReference>
<dbReference type="EC" id="2.1.1.-" evidence="6"/>
<dbReference type="SUPFAM" id="SSF53335">
    <property type="entry name" value="S-adenosyl-L-methionine-dependent methyltransferases"/>
    <property type="match status" value="1"/>
</dbReference>
<organism evidence="6 7">
    <name type="scientific">Plantactinospora solaniradicis</name>
    <dbReference type="NCBI Taxonomy" id="1723736"/>
    <lineage>
        <taxon>Bacteria</taxon>
        <taxon>Bacillati</taxon>
        <taxon>Actinomycetota</taxon>
        <taxon>Actinomycetes</taxon>
        <taxon>Micromonosporales</taxon>
        <taxon>Micromonosporaceae</taxon>
        <taxon>Plantactinospora</taxon>
    </lineage>
</organism>
<dbReference type="Pfam" id="PF13649">
    <property type="entry name" value="Methyltransf_25"/>
    <property type="match status" value="1"/>
</dbReference>
<evidence type="ECO:0000256" key="1">
    <source>
        <dbReference type="ARBA" id="ARBA00022603"/>
    </source>
</evidence>
<name>A0ABW1K5F2_9ACTN</name>
<dbReference type="EMBL" id="JBHSPR010000008">
    <property type="protein sequence ID" value="MFC6016640.1"/>
    <property type="molecule type" value="Genomic_DNA"/>
</dbReference>
<dbReference type="Gene3D" id="3.40.50.150">
    <property type="entry name" value="Vaccinia Virus protein VP39"/>
    <property type="match status" value="1"/>
</dbReference>
<evidence type="ECO:0000259" key="5">
    <source>
        <dbReference type="Pfam" id="PF13649"/>
    </source>
</evidence>
<accession>A0ABW1K5F2</accession>
<evidence type="ECO:0000313" key="7">
    <source>
        <dbReference type="Proteomes" id="UP001596203"/>
    </source>
</evidence>
<gene>
    <name evidence="6" type="ORF">ACFP2T_10550</name>
</gene>